<reference evidence="2 3" key="1">
    <citation type="submission" date="2023-06" db="EMBL/GenBank/DDBJ databases">
        <title>Comparative genomics of Bacillaceae isolates and their secondary metabolite potential.</title>
        <authorList>
            <person name="Song L."/>
            <person name="Nielsen L.J."/>
            <person name="Mohite O."/>
            <person name="Xu X."/>
            <person name="Weber T."/>
            <person name="Kovacs A.T."/>
        </authorList>
    </citation>
    <scope>NUCLEOTIDE SEQUENCE [LARGE SCALE GENOMIC DNA]</scope>
    <source>
        <strain evidence="2 3">DX2.1</strain>
    </source>
</reference>
<protein>
    <submittedName>
        <fullName evidence="2">Uncharacterized protein</fullName>
    </submittedName>
</protein>
<evidence type="ECO:0000313" key="3">
    <source>
        <dbReference type="Proteomes" id="UP001224139"/>
    </source>
</evidence>
<organism evidence="2 3">
    <name type="scientific">Bacillus hominis</name>
    <dbReference type="NCBI Taxonomy" id="2817478"/>
    <lineage>
        <taxon>Bacteria</taxon>
        <taxon>Bacillati</taxon>
        <taxon>Bacillota</taxon>
        <taxon>Bacilli</taxon>
        <taxon>Bacillales</taxon>
        <taxon>Bacillaceae</taxon>
        <taxon>Bacillus</taxon>
        <taxon>Bacillus cereus group</taxon>
    </lineage>
</organism>
<evidence type="ECO:0000313" key="2">
    <source>
        <dbReference type="EMBL" id="MDM5441666.1"/>
    </source>
</evidence>
<gene>
    <name evidence="2" type="ORF">QUG02_26875</name>
</gene>
<evidence type="ECO:0000256" key="1">
    <source>
        <dbReference type="SAM" id="MobiDB-lite"/>
    </source>
</evidence>
<dbReference type="Proteomes" id="UP001224139">
    <property type="component" value="Unassembled WGS sequence"/>
</dbReference>
<sequence length="46" mass="5314">MEKKRIEKKKSSLTASRQVAYDRGTCITEIRPMRKQQKGSEKDGES</sequence>
<name>A0ABT7RFE3_9BACI</name>
<accession>A0ABT7RFE3</accession>
<dbReference type="RefSeq" id="WP_289361097.1">
    <property type="nucleotide sequence ID" value="NZ_JAUCFG010000003.1"/>
</dbReference>
<dbReference type="EMBL" id="JAUCFG010000003">
    <property type="protein sequence ID" value="MDM5441666.1"/>
    <property type="molecule type" value="Genomic_DNA"/>
</dbReference>
<keyword evidence="3" id="KW-1185">Reference proteome</keyword>
<feature type="region of interest" description="Disordered" evidence="1">
    <location>
        <begin position="25"/>
        <end position="46"/>
    </location>
</feature>
<comment type="caution">
    <text evidence="2">The sequence shown here is derived from an EMBL/GenBank/DDBJ whole genome shotgun (WGS) entry which is preliminary data.</text>
</comment>
<proteinExistence type="predicted"/>